<reference evidence="1 2" key="1">
    <citation type="submission" date="2019-03" db="EMBL/GenBank/DDBJ databases">
        <title>Genomics of glacier-inhabiting Cryobacterium strains.</title>
        <authorList>
            <person name="Liu Q."/>
            <person name="Xin Y.-H."/>
        </authorList>
    </citation>
    <scope>NUCLEOTIDE SEQUENCE [LARGE SCALE GENOMIC DNA]</scope>
    <source>
        <strain evidence="1 2">Hh14</strain>
    </source>
</reference>
<gene>
    <name evidence="1" type="ORF">E3T55_11185</name>
</gene>
<accession>A0A4V3IR43</accession>
<dbReference type="OrthoDB" id="3568381at2"/>
<proteinExistence type="predicted"/>
<dbReference type="InterPro" id="IPR036388">
    <property type="entry name" value="WH-like_DNA-bd_sf"/>
</dbReference>
<evidence type="ECO:0000313" key="2">
    <source>
        <dbReference type="Proteomes" id="UP000297447"/>
    </source>
</evidence>
<dbReference type="EMBL" id="SOHE01000048">
    <property type="protein sequence ID" value="TFD49633.1"/>
    <property type="molecule type" value="Genomic_DNA"/>
</dbReference>
<dbReference type="Gene3D" id="1.10.10.10">
    <property type="entry name" value="Winged helix-like DNA-binding domain superfamily/Winged helix DNA-binding domain"/>
    <property type="match status" value="1"/>
</dbReference>
<sequence>MTRTLLDNVNYDVLNTIALKKMAAEKAIADASGVSLGQVATALDDLESQGLVVTIGTQSLPTDDAVPALVATAATRYANLRIDPAVLEMATKFEQVNGQFLKAISSWQQVDVAGRKITNDHSDSEYDSKVLDRLDKLVSRLVQLIAVLSHQDGRFDRYAVRFIRATDLVLAGDLAYVSSPTIESVHNIWFEFHEDLLRTLGQERGE</sequence>
<protein>
    <submittedName>
        <fullName evidence="1">Uncharacterized protein</fullName>
    </submittedName>
</protein>
<dbReference type="Proteomes" id="UP000297447">
    <property type="component" value="Unassembled WGS sequence"/>
</dbReference>
<comment type="caution">
    <text evidence="1">The sequence shown here is derived from an EMBL/GenBank/DDBJ whole genome shotgun (WGS) entry which is preliminary data.</text>
</comment>
<dbReference type="AlphaFoldDB" id="A0A4V3IR43"/>
<keyword evidence="2" id="KW-1185">Reference proteome</keyword>
<organism evidence="1 2">
    <name type="scientific">Cryobacterium frigoriphilum</name>
    <dbReference type="NCBI Taxonomy" id="1259150"/>
    <lineage>
        <taxon>Bacteria</taxon>
        <taxon>Bacillati</taxon>
        <taxon>Actinomycetota</taxon>
        <taxon>Actinomycetes</taxon>
        <taxon>Micrococcales</taxon>
        <taxon>Microbacteriaceae</taxon>
        <taxon>Cryobacterium</taxon>
    </lineage>
</organism>
<dbReference type="RefSeq" id="WP_134519652.1">
    <property type="nucleotide sequence ID" value="NZ_SOHE01000048.1"/>
</dbReference>
<name>A0A4V3IR43_9MICO</name>
<evidence type="ECO:0000313" key="1">
    <source>
        <dbReference type="EMBL" id="TFD49633.1"/>
    </source>
</evidence>